<name>A0A1H8I8M7_9RHOB</name>
<organism evidence="2 3">
    <name type="scientific">Pseudorhodobacter antarcticus</name>
    <dbReference type="NCBI Taxonomy" id="1077947"/>
    <lineage>
        <taxon>Bacteria</taxon>
        <taxon>Pseudomonadati</taxon>
        <taxon>Pseudomonadota</taxon>
        <taxon>Alphaproteobacteria</taxon>
        <taxon>Rhodobacterales</taxon>
        <taxon>Paracoccaceae</taxon>
        <taxon>Pseudorhodobacter</taxon>
    </lineage>
</organism>
<dbReference type="SUPFAM" id="SSF53474">
    <property type="entry name" value="alpha/beta-Hydrolases"/>
    <property type="match status" value="1"/>
</dbReference>
<protein>
    <submittedName>
        <fullName evidence="2">Pimeloyl-ACP methyl ester carboxylesterase</fullName>
    </submittedName>
</protein>
<dbReference type="InterPro" id="IPR000073">
    <property type="entry name" value="AB_hydrolase_1"/>
</dbReference>
<dbReference type="STRING" id="1077947.SAMN05216227_101957"/>
<dbReference type="Gene3D" id="3.40.50.1820">
    <property type="entry name" value="alpha/beta hydrolase"/>
    <property type="match status" value="1"/>
</dbReference>
<evidence type="ECO:0000313" key="2">
    <source>
        <dbReference type="EMBL" id="SEN65073.1"/>
    </source>
</evidence>
<evidence type="ECO:0000313" key="3">
    <source>
        <dbReference type="Proteomes" id="UP000183002"/>
    </source>
</evidence>
<reference evidence="2 3" key="1">
    <citation type="submission" date="2016-10" db="EMBL/GenBank/DDBJ databases">
        <authorList>
            <person name="de Groot N.N."/>
        </authorList>
    </citation>
    <scope>NUCLEOTIDE SEQUENCE [LARGE SCALE GENOMIC DNA]</scope>
    <source>
        <strain evidence="2 3">CGMCC 1.10836</strain>
    </source>
</reference>
<dbReference type="EMBL" id="FOCO01000019">
    <property type="protein sequence ID" value="SEN65073.1"/>
    <property type="molecule type" value="Genomic_DNA"/>
</dbReference>
<dbReference type="Proteomes" id="UP000183002">
    <property type="component" value="Unassembled WGS sequence"/>
</dbReference>
<dbReference type="RefSeq" id="WP_074818721.1">
    <property type="nucleotide sequence ID" value="NZ_FOCO01000019.1"/>
</dbReference>
<dbReference type="AlphaFoldDB" id="A0A1H8I8M7"/>
<gene>
    <name evidence="2" type="ORF">SAMN05216227_101957</name>
</gene>
<dbReference type="PANTHER" id="PTHR43798">
    <property type="entry name" value="MONOACYLGLYCEROL LIPASE"/>
    <property type="match status" value="1"/>
</dbReference>
<dbReference type="InterPro" id="IPR029058">
    <property type="entry name" value="AB_hydrolase_fold"/>
</dbReference>
<feature type="domain" description="AB hydrolase-1" evidence="1">
    <location>
        <begin position="5"/>
        <end position="222"/>
    </location>
</feature>
<dbReference type="PANTHER" id="PTHR43798:SF29">
    <property type="entry name" value="AB HYDROLASE-1 DOMAIN-CONTAINING PROTEIN"/>
    <property type="match status" value="1"/>
</dbReference>
<keyword evidence="3" id="KW-1185">Reference proteome</keyword>
<proteinExistence type="predicted"/>
<sequence length="236" mass="25631">MTDPLILIPGLMSDARLFAAQITDLSRGRPVTIALPLHGNTIEDISAAILATAPPRFAVAGLGLGAHIALDLMRRDLTRITKVAFLSADPLGETPDAAAAREKRMILARTGRLFQAMQDELPARALADTDTRETLMDLVADMAQTLGADVFIAQSRALQRRRDQQKTLRRATMPALILAGAKDTLVTPRRQAFMADLMPTARVQIIENAGHLLPLEQPAAVTKALMNFFQGPLILR</sequence>
<dbReference type="OrthoDB" id="5491135at2"/>
<evidence type="ECO:0000259" key="1">
    <source>
        <dbReference type="Pfam" id="PF12697"/>
    </source>
</evidence>
<dbReference type="Pfam" id="PF12697">
    <property type="entry name" value="Abhydrolase_6"/>
    <property type="match status" value="1"/>
</dbReference>
<accession>A0A1H8I8M7</accession>
<dbReference type="InterPro" id="IPR050266">
    <property type="entry name" value="AB_hydrolase_sf"/>
</dbReference>